<proteinExistence type="predicted"/>
<dbReference type="EMBL" id="JAVDQA010000005">
    <property type="protein sequence ID" value="MDR6301361.1"/>
    <property type="molecule type" value="Genomic_DNA"/>
</dbReference>
<dbReference type="Proteomes" id="UP001257659">
    <property type="component" value="Unassembled WGS sequence"/>
</dbReference>
<gene>
    <name evidence="2" type="ORF">GGR31_002012</name>
</gene>
<name>A0ABU1K6Y9_9FLAO</name>
<sequence>MKKIVLISFILFSIINKINAQNTNQLDDYQYVVVPLDYDFLGNEKNKFLLNSLTKHLLNQRGFETYIETDPKLSGLELDRCLGLYADVTGTPMEFFSMKTETQLILKDCEGNVIFKSLVASSKLKDFEKAYKDALKEAFESFGSYVHRYNGKQGFYEKRNAAKSKTPEKSTALDKASHFTFMRGETPYEIEAISAGFLLKEKNSGKRIAHLHYTNTNTILYNSDEINGTATFTDAGNLLVEYFDKESEQLKHIEFTRKGVD</sequence>
<feature type="chain" id="PRO_5046117384" evidence="1">
    <location>
        <begin position="21"/>
        <end position="261"/>
    </location>
</feature>
<accession>A0ABU1K6Y9</accession>
<organism evidence="2 3">
    <name type="scientific">Mesonia maritima</name>
    <dbReference type="NCBI Taxonomy" id="1793873"/>
    <lineage>
        <taxon>Bacteria</taxon>
        <taxon>Pseudomonadati</taxon>
        <taxon>Bacteroidota</taxon>
        <taxon>Flavobacteriia</taxon>
        <taxon>Flavobacteriales</taxon>
        <taxon>Flavobacteriaceae</taxon>
        <taxon>Mesonia</taxon>
    </lineage>
</organism>
<dbReference type="RefSeq" id="WP_309728699.1">
    <property type="nucleotide sequence ID" value="NZ_JAVDQA010000005.1"/>
</dbReference>
<evidence type="ECO:0000256" key="1">
    <source>
        <dbReference type="SAM" id="SignalP"/>
    </source>
</evidence>
<keyword evidence="1" id="KW-0732">Signal</keyword>
<protein>
    <submittedName>
        <fullName evidence="2">Uncharacterized protein</fullName>
    </submittedName>
</protein>
<keyword evidence="3" id="KW-1185">Reference proteome</keyword>
<evidence type="ECO:0000313" key="2">
    <source>
        <dbReference type="EMBL" id="MDR6301361.1"/>
    </source>
</evidence>
<evidence type="ECO:0000313" key="3">
    <source>
        <dbReference type="Proteomes" id="UP001257659"/>
    </source>
</evidence>
<reference evidence="2 3" key="1">
    <citation type="submission" date="2023-07" db="EMBL/GenBank/DDBJ databases">
        <title>Genomic Encyclopedia of Type Strains, Phase IV (KMG-IV): sequencing the most valuable type-strain genomes for metagenomic binning, comparative biology and taxonomic classification.</title>
        <authorList>
            <person name="Goeker M."/>
        </authorList>
    </citation>
    <scope>NUCLEOTIDE SEQUENCE [LARGE SCALE GENOMIC DNA]</scope>
    <source>
        <strain evidence="2 3">DSM 102814</strain>
    </source>
</reference>
<comment type="caution">
    <text evidence="2">The sequence shown here is derived from an EMBL/GenBank/DDBJ whole genome shotgun (WGS) entry which is preliminary data.</text>
</comment>
<feature type="signal peptide" evidence="1">
    <location>
        <begin position="1"/>
        <end position="20"/>
    </location>
</feature>